<dbReference type="Gene3D" id="3.30.70.890">
    <property type="entry name" value="GHMP kinase, C-terminal domain"/>
    <property type="match status" value="1"/>
</dbReference>
<feature type="site" description="Transition state stabilizer" evidence="11">
    <location>
        <position position="43"/>
    </location>
</feature>
<comment type="catalytic activity">
    <reaction evidence="11">
        <text>alpha-D-galactose + ATP = alpha-D-galactose 1-phosphate + ADP + H(+)</text>
        <dbReference type="Rhea" id="RHEA:13553"/>
        <dbReference type="ChEBI" id="CHEBI:15378"/>
        <dbReference type="ChEBI" id="CHEBI:28061"/>
        <dbReference type="ChEBI" id="CHEBI:30616"/>
        <dbReference type="ChEBI" id="CHEBI:58336"/>
        <dbReference type="ChEBI" id="CHEBI:456216"/>
        <dbReference type="EC" id="2.7.1.6"/>
    </reaction>
</comment>
<dbReference type="OrthoDB" id="250531at2"/>
<organism evidence="16 17">
    <name type="scientific">Colwellia psychrerythraea</name>
    <name type="common">Vibrio psychroerythus</name>
    <dbReference type="NCBI Taxonomy" id="28229"/>
    <lineage>
        <taxon>Bacteria</taxon>
        <taxon>Pseudomonadati</taxon>
        <taxon>Pseudomonadota</taxon>
        <taxon>Gammaproteobacteria</taxon>
        <taxon>Alteromonadales</taxon>
        <taxon>Colwelliaceae</taxon>
        <taxon>Colwellia</taxon>
    </lineage>
</organism>
<keyword evidence="3 11" id="KW-0808">Transferase</keyword>
<feature type="domain" description="GHMP kinase N-terminal" evidence="13">
    <location>
        <begin position="108"/>
        <end position="196"/>
    </location>
</feature>
<keyword evidence="5 11" id="KW-0547">Nucleotide-binding</keyword>
<dbReference type="Pfam" id="PF08544">
    <property type="entry name" value="GHMP_kinases_C"/>
    <property type="match status" value="1"/>
</dbReference>
<dbReference type="PROSITE" id="PS00627">
    <property type="entry name" value="GHMP_KINASES_ATP"/>
    <property type="match status" value="1"/>
</dbReference>
<keyword evidence="10 11" id="KW-0119">Carbohydrate metabolism</keyword>
<keyword evidence="8 11" id="KW-0460">Magnesium</keyword>
<evidence type="ECO:0000256" key="9">
    <source>
        <dbReference type="ARBA" id="ARBA00023144"/>
    </source>
</evidence>
<feature type="domain" description="GHMP kinase C-terminal" evidence="14">
    <location>
        <begin position="293"/>
        <end position="375"/>
    </location>
</feature>
<dbReference type="InterPro" id="IPR019539">
    <property type="entry name" value="GalKase_N"/>
</dbReference>
<evidence type="ECO:0000256" key="7">
    <source>
        <dbReference type="ARBA" id="ARBA00022840"/>
    </source>
</evidence>
<evidence type="ECO:0000256" key="12">
    <source>
        <dbReference type="NCBIfam" id="TIGR00131"/>
    </source>
</evidence>
<evidence type="ECO:0000256" key="3">
    <source>
        <dbReference type="ARBA" id="ARBA00022679"/>
    </source>
</evidence>
<evidence type="ECO:0000256" key="6">
    <source>
        <dbReference type="ARBA" id="ARBA00022777"/>
    </source>
</evidence>
<evidence type="ECO:0000256" key="11">
    <source>
        <dbReference type="HAMAP-Rule" id="MF_00246"/>
    </source>
</evidence>
<evidence type="ECO:0000259" key="13">
    <source>
        <dbReference type="Pfam" id="PF00288"/>
    </source>
</evidence>
<dbReference type="NCBIfam" id="NF003472">
    <property type="entry name" value="PRK05101.1"/>
    <property type="match status" value="1"/>
</dbReference>
<dbReference type="GO" id="GO:0004335">
    <property type="term" value="F:galactokinase activity"/>
    <property type="evidence" value="ECO:0007669"/>
    <property type="project" value="UniProtKB-UniRule"/>
</dbReference>
<dbReference type="PANTHER" id="PTHR10457">
    <property type="entry name" value="MEVALONATE KINASE/GALACTOKINASE"/>
    <property type="match status" value="1"/>
</dbReference>
<dbReference type="AlphaFoldDB" id="A0A099K9R8"/>
<comment type="similarity">
    <text evidence="1 11">Belongs to the GHMP kinase family. GalK subfamily.</text>
</comment>
<evidence type="ECO:0000259" key="14">
    <source>
        <dbReference type="Pfam" id="PF08544"/>
    </source>
</evidence>
<dbReference type="PANTHER" id="PTHR10457:SF7">
    <property type="entry name" value="GALACTOKINASE-RELATED"/>
    <property type="match status" value="1"/>
</dbReference>
<dbReference type="SUPFAM" id="SSF55060">
    <property type="entry name" value="GHMP Kinase, C-terminal domain"/>
    <property type="match status" value="1"/>
</dbReference>
<dbReference type="GO" id="GO:0006012">
    <property type="term" value="P:galactose metabolic process"/>
    <property type="evidence" value="ECO:0007669"/>
    <property type="project" value="UniProtKB-UniRule"/>
</dbReference>
<comment type="subcellular location">
    <subcellularLocation>
        <location evidence="11">Cytoplasm</location>
    </subcellularLocation>
</comment>
<dbReference type="PATRIC" id="fig|28229.3.peg.4624"/>
<dbReference type="NCBIfam" id="TIGR00131">
    <property type="entry name" value="gal_kin"/>
    <property type="match status" value="1"/>
</dbReference>
<keyword evidence="9 11" id="KW-0299">Galactose metabolism</keyword>
<name>A0A099K9R8_COLPS</name>
<evidence type="ECO:0000256" key="2">
    <source>
        <dbReference type="ARBA" id="ARBA00022490"/>
    </source>
</evidence>
<comment type="function">
    <text evidence="11">Catalyzes the transfer of the gamma-phosphate of ATP to D-galactose to form alpha-D-galactose-1-phosphate (Gal-1-P).</text>
</comment>
<keyword evidence="2 11" id="KW-0963">Cytoplasm</keyword>
<evidence type="ECO:0000256" key="1">
    <source>
        <dbReference type="ARBA" id="ARBA00006566"/>
    </source>
</evidence>
<dbReference type="InterPro" id="IPR020568">
    <property type="entry name" value="Ribosomal_Su5_D2-typ_SF"/>
</dbReference>
<dbReference type="RefSeq" id="WP_052094140.1">
    <property type="nucleotide sequence ID" value="NZ_JQEC01000074.1"/>
</dbReference>
<feature type="active site" description="Proton acceptor" evidence="11">
    <location>
        <position position="188"/>
    </location>
</feature>
<comment type="caution">
    <text evidence="11">Lacks conserved residue(s) required for the propagation of feature annotation.</text>
</comment>
<dbReference type="GO" id="GO:0000287">
    <property type="term" value="F:magnesium ion binding"/>
    <property type="evidence" value="ECO:0007669"/>
    <property type="project" value="UniProtKB-UniRule"/>
</dbReference>
<keyword evidence="4 11" id="KW-0479">Metal-binding</keyword>
<feature type="domain" description="Galactokinase N-terminal" evidence="15">
    <location>
        <begin position="25"/>
        <end position="73"/>
    </location>
</feature>
<dbReference type="EC" id="2.7.1.6" evidence="11 12"/>
<protein>
    <recommendedName>
        <fullName evidence="11 12">Galactokinase</fullName>
        <ecNumber evidence="11 12">2.7.1.6</ecNumber>
    </recommendedName>
    <alternativeName>
        <fullName evidence="11">Galactose kinase</fullName>
    </alternativeName>
</protein>
<evidence type="ECO:0000313" key="17">
    <source>
        <dbReference type="Proteomes" id="UP000029868"/>
    </source>
</evidence>
<evidence type="ECO:0000256" key="8">
    <source>
        <dbReference type="ARBA" id="ARBA00022842"/>
    </source>
</evidence>
<dbReference type="InterPro" id="IPR006204">
    <property type="entry name" value="GHMP_kinase_N_dom"/>
</dbReference>
<dbReference type="PRINTS" id="PR00473">
    <property type="entry name" value="GALCTOKINASE"/>
</dbReference>
<dbReference type="PRINTS" id="PR00959">
    <property type="entry name" value="MEVGALKINASE"/>
</dbReference>
<sequence>MPQHLQPQVAEIQKDLAQEQLVKQLFKEQFQSNEEVICHAPGRVNLIGDHTDYNNGFVLPAAINYGTTIAVSRRADNTVKVYAHDCDQQTNKFSLDDICFDQQMMWSNYVKGTLQALMNKYPNIKGANIVVTGNVPQGAGLSSSASFEIVLLKAFSQLYKLNLDGINAALIGQQAENNFVGCNCGIMDQLISAMGQQGHAMLLDCQDLSFEDAPIPDDLTLFIVNSNVKRGLVDSEYNLRRQQCEAVAKYFAVATLRDVTLAQLMAAKEQIEPVLFKRAKHVITENARVLASLVALKNNNMAAISQLMKDSHISLRDDFEISTKEMDGLVNIIDSVLGVNGGVRMTGGGFGGCVVALVPKSLVAQVKSVVNDNYEKRFNLKPNIYLCEATQGAFR</sequence>
<dbReference type="FunFam" id="3.30.70.890:FF:000001">
    <property type="entry name" value="Galactokinase"/>
    <property type="match status" value="1"/>
</dbReference>
<gene>
    <name evidence="11" type="primary">galK</name>
    <name evidence="16" type="ORF">GAB14E_4639</name>
</gene>
<evidence type="ECO:0000313" key="16">
    <source>
        <dbReference type="EMBL" id="KGJ86812.1"/>
    </source>
</evidence>
<dbReference type="InterPro" id="IPR014721">
    <property type="entry name" value="Ribsml_uS5_D2-typ_fold_subgr"/>
</dbReference>
<dbReference type="Proteomes" id="UP000029868">
    <property type="component" value="Unassembled WGS sequence"/>
</dbReference>
<evidence type="ECO:0000256" key="10">
    <source>
        <dbReference type="ARBA" id="ARBA00023277"/>
    </source>
</evidence>
<dbReference type="InterPro" id="IPR036554">
    <property type="entry name" value="GHMP_kinase_C_sf"/>
</dbReference>
<dbReference type="GO" id="GO:0005524">
    <property type="term" value="F:ATP binding"/>
    <property type="evidence" value="ECO:0007669"/>
    <property type="project" value="UniProtKB-UniRule"/>
</dbReference>
<accession>A0A099K9R8</accession>
<dbReference type="PROSITE" id="PS00106">
    <property type="entry name" value="GALACTOKINASE"/>
    <property type="match status" value="1"/>
</dbReference>
<dbReference type="Gene3D" id="3.30.230.10">
    <property type="match status" value="1"/>
</dbReference>
<dbReference type="InterPro" id="IPR000705">
    <property type="entry name" value="Galactokinase"/>
</dbReference>
<comment type="caution">
    <text evidence="16">The sequence shown here is derived from an EMBL/GenBank/DDBJ whole genome shotgun (WGS) entry which is preliminary data.</text>
</comment>
<dbReference type="InterPro" id="IPR006203">
    <property type="entry name" value="GHMP_knse_ATP-bd_CS"/>
</dbReference>
<dbReference type="InterPro" id="IPR019741">
    <property type="entry name" value="Galactokinase_CS"/>
</dbReference>
<dbReference type="UniPathway" id="UPA00214"/>
<feature type="binding site" evidence="11">
    <location>
        <position position="176"/>
    </location>
    <ligand>
        <name>Mg(2+)</name>
        <dbReference type="ChEBI" id="CHEBI:18420"/>
    </ligand>
</feature>
<evidence type="ECO:0000256" key="5">
    <source>
        <dbReference type="ARBA" id="ARBA00022741"/>
    </source>
</evidence>
<keyword evidence="6 11" id="KW-0418">Kinase</keyword>
<dbReference type="SUPFAM" id="SSF54211">
    <property type="entry name" value="Ribosomal protein S5 domain 2-like"/>
    <property type="match status" value="1"/>
</dbReference>
<dbReference type="HAMAP" id="MF_00246">
    <property type="entry name" value="Galactokinase"/>
    <property type="match status" value="1"/>
</dbReference>
<dbReference type="InterPro" id="IPR013750">
    <property type="entry name" value="GHMP_kinase_C_dom"/>
</dbReference>
<dbReference type="InterPro" id="IPR006206">
    <property type="entry name" value="Mevalonate/galactokinase"/>
</dbReference>
<dbReference type="GO" id="GO:0005829">
    <property type="term" value="C:cytosol"/>
    <property type="evidence" value="ECO:0007669"/>
    <property type="project" value="TreeGrafter"/>
</dbReference>
<proteinExistence type="inferred from homology"/>
<evidence type="ECO:0000259" key="15">
    <source>
        <dbReference type="Pfam" id="PF10509"/>
    </source>
</evidence>
<dbReference type="NCBIfam" id="NF003705">
    <property type="entry name" value="PRK05322.1"/>
    <property type="match status" value="1"/>
</dbReference>
<dbReference type="PIRSF" id="PIRSF000530">
    <property type="entry name" value="Galactokinase"/>
    <property type="match status" value="1"/>
</dbReference>
<evidence type="ECO:0000256" key="4">
    <source>
        <dbReference type="ARBA" id="ARBA00022723"/>
    </source>
</evidence>
<keyword evidence="7 11" id="KW-0067">ATP-binding</keyword>
<dbReference type="Pfam" id="PF10509">
    <property type="entry name" value="GalKase_gal_bdg"/>
    <property type="match status" value="1"/>
</dbReference>
<dbReference type="EMBL" id="JQEC01000074">
    <property type="protein sequence ID" value="KGJ86812.1"/>
    <property type="molecule type" value="Genomic_DNA"/>
</dbReference>
<reference evidence="16 17" key="1">
    <citation type="submission" date="2014-08" db="EMBL/GenBank/DDBJ databases">
        <title>Genomic and Phenotypic Diversity of Colwellia psychrerythraea strains from Disparate Marine Basins.</title>
        <authorList>
            <person name="Techtmann S.M."/>
            <person name="Stelling S.C."/>
            <person name="Utturkar S.M."/>
            <person name="Alshibli N."/>
            <person name="Harris A."/>
            <person name="Brown S.D."/>
            <person name="Hazen T.C."/>
        </authorList>
    </citation>
    <scope>NUCLEOTIDE SEQUENCE [LARGE SCALE GENOMIC DNA]</scope>
    <source>
        <strain evidence="16 17">GAB14E</strain>
    </source>
</reference>
<feature type="binding site" evidence="11">
    <location>
        <position position="144"/>
    </location>
    <ligand>
        <name>Mg(2+)</name>
        <dbReference type="ChEBI" id="CHEBI:18420"/>
    </ligand>
</feature>
<dbReference type="InterPro" id="IPR022963">
    <property type="entry name" value="Galactokinase_bac"/>
</dbReference>
<dbReference type="Pfam" id="PF00288">
    <property type="entry name" value="GHMP_kinases_N"/>
    <property type="match status" value="1"/>
</dbReference>
<dbReference type="FunFam" id="3.30.230.10:FF:000017">
    <property type="entry name" value="Galactokinase"/>
    <property type="match status" value="1"/>
</dbReference>
<feature type="binding site" evidence="11">
    <location>
        <position position="237"/>
    </location>
    <ligand>
        <name>substrate</name>
    </ligand>
</feature>
<feature type="binding site" evidence="11">
    <location>
        <begin position="138"/>
        <end position="144"/>
    </location>
    <ligand>
        <name>ATP</name>
        <dbReference type="ChEBI" id="CHEBI:30616"/>
    </ligand>
</feature>
<comment type="pathway">
    <text evidence="11">Carbohydrate metabolism; galactose metabolism.</text>
</comment>